<keyword evidence="1" id="KW-1133">Transmembrane helix</keyword>
<dbReference type="Proteomes" id="UP001058098">
    <property type="component" value="Chromosome"/>
</dbReference>
<evidence type="ECO:0008006" key="4">
    <source>
        <dbReference type="Google" id="ProtNLM"/>
    </source>
</evidence>
<dbReference type="RefSeq" id="WP_258119073.1">
    <property type="nucleotide sequence ID" value="NZ_CP062229.1"/>
</dbReference>
<evidence type="ECO:0000313" key="2">
    <source>
        <dbReference type="EMBL" id="UVC14691.1"/>
    </source>
</evidence>
<dbReference type="EMBL" id="CP062229">
    <property type="protein sequence ID" value="UVC14691.1"/>
    <property type="molecule type" value="Genomic_DNA"/>
</dbReference>
<evidence type="ECO:0000313" key="3">
    <source>
        <dbReference type="Proteomes" id="UP001058098"/>
    </source>
</evidence>
<keyword evidence="3" id="KW-1185">Reference proteome</keyword>
<keyword evidence="1" id="KW-0472">Membrane</keyword>
<protein>
    <recommendedName>
        <fullName evidence="4">DUF2570 domain-containing protein</fullName>
    </recommendedName>
</protein>
<keyword evidence="1" id="KW-0812">Transmembrane</keyword>
<feature type="transmembrane region" description="Helical" evidence="1">
    <location>
        <begin position="6"/>
        <end position="24"/>
    </location>
</feature>
<evidence type="ECO:0000256" key="1">
    <source>
        <dbReference type="SAM" id="Phobius"/>
    </source>
</evidence>
<gene>
    <name evidence="2" type="ORF">IHQ72_29430</name>
</gene>
<sequence>MSYLKLGIAAVILIAFMGIGLTAFKYKADAADARAAERQAKADLATAIDVNEANQETIGRMQAQQDLNNKLTAELAQQLADSNEALLKQATDRTDLKGKDEQVRSYLDTPVPDALRGLYADKPSVGH</sequence>
<accession>A0ABY5QU25</accession>
<organism evidence="2 3">
    <name type="scientific">Mesorhizobium onobrychidis</name>
    <dbReference type="NCBI Taxonomy" id="2775404"/>
    <lineage>
        <taxon>Bacteria</taxon>
        <taxon>Pseudomonadati</taxon>
        <taxon>Pseudomonadota</taxon>
        <taxon>Alphaproteobacteria</taxon>
        <taxon>Hyphomicrobiales</taxon>
        <taxon>Phyllobacteriaceae</taxon>
        <taxon>Mesorhizobium</taxon>
    </lineage>
</organism>
<name>A0ABY5QU25_9HYPH</name>
<proteinExistence type="predicted"/>
<reference evidence="2" key="1">
    <citation type="submission" date="2020-09" db="EMBL/GenBank/DDBJ databases">
        <title>Rhizobia associated with sainfoin plants.</title>
        <authorList>
            <person name="Asharfi S."/>
            <person name="Kuzmanovic N."/>
            <person name="Bunk B."/>
            <person name="Sproeer C."/>
            <person name="Becker M."/>
            <person name="Thuenen T."/>
        </authorList>
    </citation>
    <scope>NUCLEOTIDE SEQUENCE</scope>
    <source>
        <strain evidence="2">OM4</strain>
    </source>
</reference>